<dbReference type="GO" id="GO:0006171">
    <property type="term" value="P:cAMP biosynthetic process"/>
    <property type="evidence" value="ECO:0007669"/>
    <property type="project" value="InterPro"/>
</dbReference>
<dbReference type="PANTHER" id="PTHR38760">
    <property type="entry name" value="ADENYLATE CYCLASE"/>
    <property type="match status" value="1"/>
</dbReference>
<proteinExistence type="predicted"/>
<dbReference type="Pfam" id="PF01295">
    <property type="entry name" value="Adenylate_cycl"/>
    <property type="match status" value="1"/>
</dbReference>
<dbReference type="RefSeq" id="WP_115589592.1">
    <property type="nucleotide sequence ID" value="NZ_UFRN01000002.1"/>
</dbReference>
<feature type="domain" description="Adenylate cyclase class-I N-terminal" evidence="1">
    <location>
        <begin position="35"/>
        <end position="223"/>
    </location>
</feature>
<dbReference type="PIRSF" id="PIRSF001444">
    <property type="entry name" value="Adenylate_cycl"/>
    <property type="match status" value="1"/>
</dbReference>
<dbReference type="Proteomes" id="UP000254253">
    <property type="component" value="Unassembled WGS sequence"/>
</dbReference>
<dbReference type="NCBIfam" id="NF006978">
    <property type="entry name" value="PRK09450.1-2"/>
    <property type="match status" value="1"/>
</dbReference>
<keyword evidence="3" id="KW-1185">Reference proteome</keyword>
<dbReference type="AlphaFoldDB" id="A0A380TS87"/>
<dbReference type="PANTHER" id="PTHR38760:SF1">
    <property type="entry name" value="ADENYLATE CYCLASE"/>
    <property type="match status" value="1"/>
</dbReference>
<dbReference type="InterPro" id="IPR000274">
    <property type="entry name" value="Adenylate_cyclase_1"/>
</dbReference>
<evidence type="ECO:0000259" key="1">
    <source>
        <dbReference type="Pfam" id="PF12633"/>
    </source>
</evidence>
<name>A0A380TS87_ACTLI</name>
<evidence type="ECO:0000313" key="2">
    <source>
        <dbReference type="EMBL" id="SUT90261.1"/>
    </source>
</evidence>
<dbReference type="EMBL" id="UFRN01000002">
    <property type="protein sequence ID" value="SUT90261.1"/>
    <property type="molecule type" value="Genomic_DNA"/>
</dbReference>
<dbReference type="GO" id="GO:0004016">
    <property type="term" value="F:adenylate cyclase activity"/>
    <property type="evidence" value="ECO:0007669"/>
    <property type="project" value="InterPro"/>
</dbReference>
<organism evidence="2 3">
    <name type="scientific">Actinobacillus lignieresii</name>
    <dbReference type="NCBI Taxonomy" id="720"/>
    <lineage>
        <taxon>Bacteria</taxon>
        <taxon>Pseudomonadati</taxon>
        <taxon>Pseudomonadota</taxon>
        <taxon>Gammaproteobacteria</taxon>
        <taxon>Pasteurellales</taxon>
        <taxon>Pasteurellaceae</taxon>
        <taxon>Actinobacillus</taxon>
    </lineage>
</organism>
<accession>A0A380TS87</accession>
<protein>
    <submittedName>
        <fullName evidence="2">Adenylate cyclase</fullName>
    </submittedName>
</protein>
<dbReference type="Pfam" id="PF12633">
    <property type="entry name" value="Adenyl_cycl_N"/>
    <property type="match status" value="1"/>
</dbReference>
<reference evidence="2 3" key="1">
    <citation type="submission" date="2018-06" db="EMBL/GenBank/DDBJ databases">
        <authorList>
            <consortium name="Pathogen Informatics"/>
            <person name="Doyle S."/>
        </authorList>
    </citation>
    <scope>NUCLEOTIDE SEQUENCE [LARGE SCALE GENOMIC DNA]</scope>
    <source>
        <strain evidence="2 3">NCTC4191</strain>
    </source>
</reference>
<gene>
    <name evidence="2" type="primary">cyaA</name>
    <name evidence="2" type="ORF">NCTC4191_00247</name>
</gene>
<evidence type="ECO:0000313" key="3">
    <source>
        <dbReference type="Proteomes" id="UP000254253"/>
    </source>
</evidence>
<dbReference type="InterPro" id="IPR024685">
    <property type="entry name" value="Adenylate_cyclase_1_N"/>
</dbReference>
<sequence length="842" mass="97139">MKTLQLSTNTVNHHLPDTSFSKKIDWASHLSWGISRVDALDHFRTQRALAANSPQFQHVFSLLPLLIHTNLPELPAYIKNAPSGIAAFELSEYQANYLSELSLSHLAIRNSADLVAFDGLYSMGSTGTITQTSLSDIDLWLCYSDRLNALEYQLVEQKLDKIKQWAKRLGVDISFYLMNPAHFKAHLYHSDVNEEHSGSAQHYFLLDEFYRSAIRLAGKRLLWLHLPDGLYRQYLSSAEFNPAEWIDFGDFSSLSTGEFFGASLWQLYKGIEYPYKSAIKILLLESYADTYPNTNLISKQFKQKLLAVQTVEYHFDPYLAMLEQVTDYLSKRKEMLRLSRLRMCFYVKASEGESRETWRTQALRELIEGWNWNLQELNLLDNRQNWKIKQAVTHQQIIVEQLLQSYRNLIQFARKFHIDPSILASDIDILMRKLYSVFEMAPGKVPLINPQISENLAESAVTFIEVREGSAMQAGWYMINQAPRSPYDPALRYVRQAKNLTKLVAWGYFNGVITSNTQLHLVSRSLDLSRLRQFITDLRLSFPVKAPEMIDDDLLHPNEIRSLILAINLVKDPTQKLEPTRRAVQPSDLFNFGSAQQSLVGSVSIIYRNLWNEIRTQHFEGDDAILKALKLISNKIYRSSASPQSVNVFCYSRHLRSELRDFIAELVHKCITIQTGTISQKQPLSTLKVAGKMWQFVFGKQKVEIQPLNEQAVEFNQEIANLQDEAGMRAKSNCVFPKEIDEFASEGFLQFFFEDNADESFNVYILDEKNTLEVCHDCFCSKEEKVKEINRIHAAENSKENASLESFNFPQFYQLISLNGKTRIVPFQSKQHRQYLRQVQQG</sequence>